<dbReference type="WBParaSite" id="Gr19_v10_g3214.t1">
    <property type="protein sequence ID" value="Gr19_v10_g3214.t1"/>
    <property type="gene ID" value="Gr19_v10_g3214"/>
</dbReference>
<evidence type="ECO:0000313" key="2">
    <source>
        <dbReference type="WBParaSite" id="Gr19_v10_g3214.t1"/>
    </source>
</evidence>
<dbReference type="Proteomes" id="UP000887572">
    <property type="component" value="Unplaced"/>
</dbReference>
<reference evidence="2" key="1">
    <citation type="submission" date="2022-11" db="UniProtKB">
        <authorList>
            <consortium name="WormBaseParasite"/>
        </authorList>
    </citation>
    <scope>IDENTIFICATION</scope>
</reference>
<organism evidence="1 2">
    <name type="scientific">Globodera rostochiensis</name>
    <name type="common">Golden nematode worm</name>
    <name type="synonym">Heterodera rostochiensis</name>
    <dbReference type="NCBI Taxonomy" id="31243"/>
    <lineage>
        <taxon>Eukaryota</taxon>
        <taxon>Metazoa</taxon>
        <taxon>Ecdysozoa</taxon>
        <taxon>Nematoda</taxon>
        <taxon>Chromadorea</taxon>
        <taxon>Rhabditida</taxon>
        <taxon>Tylenchina</taxon>
        <taxon>Tylenchomorpha</taxon>
        <taxon>Tylenchoidea</taxon>
        <taxon>Heteroderidae</taxon>
        <taxon>Heteroderinae</taxon>
        <taxon>Globodera</taxon>
    </lineage>
</organism>
<accession>A0A914HRC4</accession>
<name>A0A914HRC4_GLORO</name>
<keyword evidence="1" id="KW-1185">Reference proteome</keyword>
<protein>
    <submittedName>
        <fullName evidence="2">Uncharacterized protein</fullName>
    </submittedName>
</protein>
<sequence length="188" mass="21694">MDAPVAQLEELPTDWVKDWLPTDWVKDRLLCPTKIEELETKLGQTTPNHKYPHSEQKELMKCYYENKDKNPKICDKDIVKMFKIGTSTLGDQIVKRMHEHNHEPDPASIEAKKLNNYLCFAGNKHGCFGKNAPQNATRQMIEYIRRQANQVPHDSENVQVLELRETDKVYEGQNFLLAGTGTPMTQIV</sequence>
<dbReference type="AlphaFoldDB" id="A0A914HRC4"/>
<evidence type="ECO:0000313" key="1">
    <source>
        <dbReference type="Proteomes" id="UP000887572"/>
    </source>
</evidence>
<proteinExistence type="predicted"/>